<dbReference type="Proteomes" id="UP000070700">
    <property type="component" value="Unassembled WGS sequence"/>
</dbReference>
<name>A0A132B4F3_MOLSC</name>
<protein>
    <submittedName>
        <fullName evidence="2">Uncharacterized protein</fullName>
    </submittedName>
</protein>
<dbReference type="GeneID" id="28816983"/>
<keyword evidence="3" id="KW-1185">Reference proteome</keyword>
<proteinExistence type="predicted"/>
<accession>A0A132B4F3</accession>
<evidence type="ECO:0000256" key="1">
    <source>
        <dbReference type="SAM" id="Phobius"/>
    </source>
</evidence>
<keyword evidence="1" id="KW-1133">Transmembrane helix</keyword>
<feature type="transmembrane region" description="Helical" evidence="1">
    <location>
        <begin position="42"/>
        <end position="65"/>
    </location>
</feature>
<evidence type="ECO:0000313" key="3">
    <source>
        <dbReference type="Proteomes" id="UP000070700"/>
    </source>
</evidence>
<keyword evidence="1" id="KW-0472">Membrane</keyword>
<keyword evidence="1" id="KW-0812">Transmembrane</keyword>
<dbReference type="InParanoid" id="A0A132B4F3"/>
<dbReference type="KEGG" id="psco:LY89DRAFT_399972"/>
<sequence>MVLLGLRLRIHAVDPRYTPTLSSMFLHLTARSQYPRPCMSCMLATIGYCVYATLFQIIFSLRYFIGLNAMMTMCRLQEL</sequence>
<dbReference type="EMBL" id="KQ947443">
    <property type="protein sequence ID" value="KUJ06889.1"/>
    <property type="molecule type" value="Genomic_DNA"/>
</dbReference>
<dbReference type="AlphaFoldDB" id="A0A132B4F3"/>
<reference evidence="2 3" key="1">
    <citation type="submission" date="2015-10" db="EMBL/GenBank/DDBJ databases">
        <title>Full genome of DAOMC 229536 Phialocephala scopiformis, a fungal endophyte of spruce producing the potent anti-insectan compound rugulosin.</title>
        <authorList>
            <consortium name="DOE Joint Genome Institute"/>
            <person name="Walker A.K."/>
            <person name="Frasz S.L."/>
            <person name="Seifert K.A."/>
            <person name="Miller J.D."/>
            <person name="Mondo S.J."/>
            <person name="Labutti K."/>
            <person name="Lipzen A."/>
            <person name="Dockter R."/>
            <person name="Kennedy M."/>
            <person name="Grigoriev I.V."/>
            <person name="Spatafora J.W."/>
        </authorList>
    </citation>
    <scope>NUCLEOTIDE SEQUENCE [LARGE SCALE GENOMIC DNA]</scope>
    <source>
        <strain evidence="2 3">CBS 120377</strain>
    </source>
</reference>
<gene>
    <name evidence="2" type="ORF">LY89DRAFT_399972</name>
</gene>
<evidence type="ECO:0000313" key="2">
    <source>
        <dbReference type="EMBL" id="KUJ06889.1"/>
    </source>
</evidence>
<organism evidence="2 3">
    <name type="scientific">Mollisia scopiformis</name>
    <name type="common">Conifer needle endophyte fungus</name>
    <name type="synonym">Phialocephala scopiformis</name>
    <dbReference type="NCBI Taxonomy" id="149040"/>
    <lineage>
        <taxon>Eukaryota</taxon>
        <taxon>Fungi</taxon>
        <taxon>Dikarya</taxon>
        <taxon>Ascomycota</taxon>
        <taxon>Pezizomycotina</taxon>
        <taxon>Leotiomycetes</taxon>
        <taxon>Helotiales</taxon>
        <taxon>Mollisiaceae</taxon>
        <taxon>Mollisia</taxon>
    </lineage>
</organism>
<dbReference type="RefSeq" id="XP_018061244.1">
    <property type="nucleotide sequence ID" value="XM_018207257.1"/>
</dbReference>